<name>A0A1F6V7Z1_9BACT</name>
<dbReference type="PANTHER" id="PTHR42798">
    <property type="entry name" value="LIPOPROTEIN-RELEASING SYSTEM ATP-BINDING PROTEIN LOLD"/>
    <property type="match status" value="1"/>
</dbReference>
<keyword evidence="3" id="KW-0547">Nucleotide-binding</keyword>
<evidence type="ECO:0000259" key="5">
    <source>
        <dbReference type="PROSITE" id="PS50893"/>
    </source>
</evidence>
<comment type="caution">
    <text evidence="6">The sequence shown here is derived from an EMBL/GenBank/DDBJ whole genome shotgun (WGS) entry which is preliminary data.</text>
</comment>
<evidence type="ECO:0000313" key="7">
    <source>
        <dbReference type="Proteomes" id="UP000177370"/>
    </source>
</evidence>
<dbReference type="InterPro" id="IPR017911">
    <property type="entry name" value="MacB-like_ATP-bd"/>
</dbReference>
<dbReference type="InterPro" id="IPR003439">
    <property type="entry name" value="ABC_transporter-like_ATP-bd"/>
</dbReference>
<dbReference type="Pfam" id="PF00005">
    <property type="entry name" value="ABC_tran"/>
    <property type="match status" value="1"/>
</dbReference>
<dbReference type="PROSITE" id="PS00211">
    <property type="entry name" value="ABC_TRANSPORTER_1"/>
    <property type="match status" value="1"/>
</dbReference>
<sequence>MTKNIISIKNLHKSYGTKELETPVLRGIDLEVGEGEFLGIMGKSGAGKSTLMYQIGLLDHPTSGEIILNNVNTEKLSMEERTQLRLFELGYVFQDYALIPELSASENVMIPILMQGKSFDEAKKIGQNILDKVGLSNRTHNKPSALSGGEQQRVSIARAMAHNPKILFADEPTANLDTASGHSIIELFKDLHQRGQTIVMVTHEEEYAKYCNRIIHLEDGKIVKESKQK</sequence>
<comment type="similarity">
    <text evidence="1">Belongs to the ABC transporter superfamily.</text>
</comment>
<organism evidence="6 7">
    <name type="scientific">Candidatus Nomurabacteria bacterium RIFCSPHIGHO2_01_FULL_40_24b</name>
    <dbReference type="NCBI Taxonomy" id="1801739"/>
    <lineage>
        <taxon>Bacteria</taxon>
        <taxon>Candidatus Nomuraibacteriota</taxon>
    </lineage>
</organism>
<keyword evidence="2" id="KW-0813">Transport</keyword>
<dbReference type="SUPFAM" id="SSF52540">
    <property type="entry name" value="P-loop containing nucleoside triphosphate hydrolases"/>
    <property type="match status" value="1"/>
</dbReference>
<dbReference type="Proteomes" id="UP000177370">
    <property type="component" value="Unassembled WGS sequence"/>
</dbReference>
<gene>
    <name evidence="6" type="ORF">A2647_01755</name>
</gene>
<evidence type="ECO:0000256" key="2">
    <source>
        <dbReference type="ARBA" id="ARBA00022448"/>
    </source>
</evidence>
<dbReference type="SMART" id="SM00382">
    <property type="entry name" value="AAA"/>
    <property type="match status" value="1"/>
</dbReference>
<dbReference type="EMBL" id="MFTP01000016">
    <property type="protein sequence ID" value="OGI65606.1"/>
    <property type="molecule type" value="Genomic_DNA"/>
</dbReference>
<evidence type="ECO:0000256" key="3">
    <source>
        <dbReference type="ARBA" id="ARBA00022741"/>
    </source>
</evidence>
<accession>A0A1F6V7Z1</accession>
<dbReference type="InterPro" id="IPR003593">
    <property type="entry name" value="AAA+_ATPase"/>
</dbReference>
<dbReference type="AlphaFoldDB" id="A0A1F6V7Z1"/>
<dbReference type="InterPro" id="IPR017871">
    <property type="entry name" value="ABC_transporter-like_CS"/>
</dbReference>
<evidence type="ECO:0000256" key="4">
    <source>
        <dbReference type="ARBA" id="ARBA00022840"/>
    </source>
</evidence>
<dbReference type="InterPro" id="IPR027417">
    <property type="entry name" value="P-loop_NTPase"/>
</dbReference>
<dbReference type="Gene3D" id="3.40.50.300">
    <property type="entry name" value="P-loop containing nucleotide triphosphate hydrolases"/>
    <property type="match status" value="1"/>
</dbReference>
<dbReference type="GO" id="GO:0005524">
    <property type="term" value="F:ATP binding"/>
    <property type="evidence" value="ECO:0007669"/>
    <property type="project" value="UniProtKB-KW"/>
</dbReference>
<dbReference type="GO" id="GO:0098796">
    <property type="term" value="C:membrane protein complex"/>
    <property type="evidence" value="ECO:0007669"/>
    <property type="project" value="UniProtKB-ARBA"/>
</dbReference>
<dbReference type="PANTHER" id="PTHR42798:SF7">
    <property type="entry name" value="ALPHA-D-RIBOSE 1-METHYLPHOSPHONATE 5-TRIPHOSPHATE SYNTHASE SUBUNIT PHNL"/>
    <property type="match status" value="1"/>
</dbReference>
<dbReference type="GO" id="GO:0022857">
    <property type="term" value="F:transmembrane transporter activity"/>
    <property type="evidence" value="ECO:0007669"/>
    <property type="project" value="UniProtKB-ARBA"/>
</dbReference>
<reference evidence="6 7" key="1">
    <citation type="journal article" date="2016" name="Nat. Commun.">
        <title>Thousands of microbial genomes shed light on interconnected biogeochemical processes in an aquifer system.</title>
        <authorList>
            <person name="Anantharaman K."/>
            <person name="Brown C.T."/>
            <person name="Hug L.A."/>
            <person name="Sharon I."/>
            <person name="Castelle C.J."/>
            <person name="Probst A.J."/>
            <person name="Thomas B.C."/>
            <person name="Singh A."/>
            <person name="Wilkins M.J."/>
            <person name="Karaoz U."/>
            <person name="Brodie E.L."/>
            <person name="Williams K.H."/>
            <person name="Hubbard S.S."/>
            <person name="Banfield J.F."/>
        </authorList>
    </citation>
    <scope>NUCLEOTIDE SEQUENCE [LARGE SCALE GENOMIC DNA]</scope>
</reference>
<dbReference type="CDD" id="cd03255">
    <property type="entry name" value="ABC_MJ0796_LolCDE_FtsE"/>
    <property type="match status" value="1"/>
</dbReference>
<dbReference type="FunFam" id="3.40.50.300:FF:000032">
    <property type="entry name" value="Export ABC transporter ATP-binding protein"/>
    <property type="match status" value="1"/>
</dbReference>
<evidence type="ECO:0000256" key="1">
    <source>
        <dbReference type="ARBA" id="ARBA00005417"/>
    </source>
</evidence>
<keyword evidence="4" id="KW-0067">ATP-binding</keyword>
<dbReference type="GO" id="GO:0016887">
    <property type="term" value="F:ATP hydrolysis activity"/>
    <property type="evidence" value="ECO:0007669"/>
    <property type="project" value="InterPro"/>
</dbReference>
<feature type="domain" description="ABC transporter" evidence="5">
    <location>
        <begin position="6"/>
        <end position="229"/>
    </location>
</feature>
<dbReference type="PROSITE" id="PS50893">
    <property type="entry name" value="ABC_TRANSPORTER_2"/>
    <property type="match status" value="1"/>
</dbReference>
<protein>
    <submittedName>
        <fullName evidence="6">ABC transporter</fullName>
    </submittedName>
</protein>
<proteinExistence type="inferred from homology"/>
<evidence type="ECO:0000313" key="6">
    <source>
        <dbReference type="EMBL" id="OGI65606.1"/>
    </source>
</evidence>